<feature type="non-terminal residue" evidence="1">
    <location>
        <position position="96"/>
    </location>
</feature>
<keyword evidence="2" id="KW-1185">Reference proteome</keyword>
<dbReference type="AlphaFoldDB" id="A0A392QPY6"/>
<name>A0A392QPY6_9FABA</name>
<sequence>MAKKWAAHRHNLWSRFYDPSKIKDEIIANVAAGVDPTQWAHYVNYRLKRETQEQIEVGLAQSSVDESVISPDDVVGRVLGPEHNGRVRCMGMAAAP</sequence>
<evidence type="ECO:0000313" key="1">
    <source>
        <dbReference type="EMBL" id="MCI25596.1"/>
    </source>
</evidence>
<dbReference type="Proteomes" id="UP000265520">
    <property type="component" value="Unassembled WGS sequence"/>
</dbReference>
<dbReference type="EMBL" id="LXQA010148114">
    <property type="protein sequence ID" value="MCI25596.1"/>
    <property type="molecule type" value="Genomic_DNA"/>
</dbReference>
<accession>A0A392QPY6</accession>
<reference evidence="1 2" key="1">
    <citation type="journal article" date="2018" name="Front. Plant Sci.">
        <title>Red Clover (Trifolium pratense) and Zigzag Clover (T. medium) - A Picture of Genomic Similarities and Differences.</title>
        <authorList>
            <person name="Dluhosova J."/>
            <person name="Istvanek J."/>
            <person name="Nedelnik J."/>
            <person name="Repkova J."/>
        </authorList>
    </citation>
    <scope>NUCLEOTIDE SEQUENCE [LARGE SCALE GENOMIC DNA]</scope>
    <source>
        <strain evidence="2">cv. 10/8</strain>
        <tissue evidence="1">Leaf</tissue>
    </source>
</reference>
<proteinExistence type="predicted"/>
<protein>
    <submittedName>
        <fullName evidence="1">Uncharacterized protein</fullName>
    </submittedName>
</protein>
<comment type="caution">
    <text evidence="1">The sequence shown here is derived from an EMBL/GenBank/DDBJ whole genome shotgun (WGS) entry which is preliminary data.</text>
</comment>
<organism evidence="1 2">
    <name type="scientific">Trifolium medium</name>
    <dbReference type="NCBI Taxonomy" id="97028"/>
    <lineage>
        <taxon>Eukaryota</taxon>
        <taxon>Viridiplantae</taxon>
        <taxon>Streptophyta</taxon>
        <taxon>Embryophyta</taxon>
        <taxon>Tracheophyta</taxon>
        <taxon>Spermatophyta</taxon>
        <taxon>Magnoliopsida</taxon>
        <taxon>eudicotyledons</taxon>
        <taxon>Gunneridae</taxon>
        <taxon>Pentapetalae</taxon>
        <taxon>rosids</taxon>
        <taxon>fabids</taxon>
        <taxon>Fabales</taxon>
        <taxon>Fabaceae</taxon>
        <taxon>Papilionoideae</taxon>
        <taxon>50 kb inversion clade</taxon>
        <taxon>NPAAA clade</taxon>
        <taxon>Hologalegina</taxon>
        <taxon>IRL clade</taxon>
        <taxon>Trifolieae</taxon>
        <taxon>Trifolium</taxon>
    </lineage>
</organism>
<evidence type="ECO:0000313" key="2">
    <source>
        <dbReference type="Proteomes" id="UP000265520"/>
    </source>
</evidence>